<name>A0A1L5JGL3_9BBAC</name>
<dbReference type="OrthoDB" id="15391at10239"/>
<accession>A0A1L5JGL3</accession>
<protein>
    <recommendedName>
        <fullName evidence="2">Late expression factor 11</fullName>
    </recommendedName>
</protein>
<evidence type="ECO:0000256" key="4">
    <source>
        <dbReference type="ARBA" id="ARBA00023163"/>
    </source>
</evidence>
<evidence type="ECO:0000256" key="2">
    <source>
        <dbReference type="ARBA" id="ARBA00017118"/>
    </source>
</evidence>
<dbReference type="RefSeq" id="YP_009330182.1">
    <property type="nucleotide sequence ID" value="NC_032255.1"/>
</dbReference>
<keyword evidence="6" id="KW-1185">Reference proteome</keyword>
<comment type="similarity">
    <text evidence="1">Belongs to the baculoviridae LEF-11 family.</text>
</comment>
<sequence length="94" mass="10923">MLTKSQVYAVVREVINFKKFQGDTSDVTAHVETPNFSTILQFIHEHADTIVIKRPDQLNIAVSSHRDRLNHLFKLPKNLSEEYEYCTKRYEDGG</sequence>
<evidence type="ECO:0000313" key="6">
    <source>
        <dbReference type="Proteomes" id="UP000204293"/>
    </source>
</evidence>
<dbReference type="GO" id="GO:0006355">
    <property type="term" value="P:regulation of DNA-templated transcription"/>
    <property type="evidence" value="ECO:0007669"/>
    <property type="project" value="InterPro"/>
</dbReference>
<dbReference type="KEGG" id="vg:30685054"/>
<keyword evidence="4" id="KW-0804">Transcription</keyword>
<dbReference type="EMBL" id="KX151395">
    <property type="protein sequence ID" value="APO13934.1"/>
    <property type="molecule type" value="Genomic_DNA"/>
</dbReference>
<evidence type="ECO:0000256" key="3">
    <source>
        <dbReference type="ARBA" id="ARBA00023015"/>
    </source>
</evidence>
<organism evidence="5 6">
    <name type="scientific">Plodia interpunctella granulovirus</name>
    <dbReference type="NCBI Taxonomy" id="262175"/>
    <lineage>
        <taxon>Viruses</taxon>
        <taxon>Viruses incertae sedis</taxon>
        <taxon>Naldaviricetes</taxon>
        <taxon>Lefavirales</taxon>
        <taxon>Baculoviridae</taxon>
        <taxon>Betabaculovirus</taxon>
        <taxon>Betabaculovirus plinterpunctellae</taxon>
    </lineage>
</organism>
<dbReference type="Pfam" id="PF06385">
    <property type="entry name" value="Baculo_LEF-11"/>
    <property type="match status" value="1"/>
</dbReference>
<dbReference type="GO" id="GO:0019058">
    <property type="term" value="P:viral life cycle"/>
    <property type="evidence" value="ECO:0007669"/>
    <property type="project" value="InterPro"/>
</dbReference>
<dbReference type="GeneID" id="30685054"/>
<evidence type="ECO:0000313" key="5">
    <source>
        <dbReference type="EMBL" id="APO13934.1"/>
    </source>
</evidence>
<keyword evidence="3" id="KW-0805">Transcription regulation</keyword>
<proteinExistence type="inferred from homology"/>
<reference evidence="5 6" key="1">
    <citation type="submission" date="2016-04" db="EMBL/GenBank/DDBJ databases">
        <title>Sequence analysis of the Plodia interpunctella granulovirus genome: Discovery of an unusual inhibitor-of-apoptosis (IAP) gene.</title>
        <authorList>
            <person name="Harrison R.L."/>
            <person name="Rowley D.L."/>
            <person name="Funk C.J."/>
        </authorList>
    </citation>
    <scope>NUCLEOTIDE SEQUENCE [LARGE SCALE GENOMIC DNA]</scope>
    <source>
        <strain evidence="5">Cambridge</strain>
    </source>
</reference>
<evidence type="ECO:0000256" key="1">
    <source>
        <dbReference type="ARBA" id="ARBA00008271"/>
    </source>
</evidence>
<dbReference type="InterPro" id="IPR009429">
    <property type="entry name" value="Baculo_LEF-11"/>
</dbReference>
<dbReference type="Proteomes" id="UP000204293">
    <property type="component" value="Segment"/>
</dbReference>